<feature type="chain" id="PRO_5046976604" description="Invasion associated locus B (IalB) protein" evidence="2">
    <location>
        <begin position="21"/>
        <end position="186"/>
    </location>
</feature>
<comment type="caution">
    <text evidence="3">The sequence shown here is derived from an EMBL/GenBank/DDBJ whole genome shotgun (WGS) entry which is preliminary data.</text>
</comment>
<evidence type="ECO:0000256" key="1">
    <source>
        <dbReference type="SAM" id="MobiDB-lite"/>
    </source>
</evidence>
<feature type="signal peptide" evidence="2">
    <location>
        <begin position="1"/>
        <end position="20"/>
    </location>
</feature>
<dbReference type="EMBL" id="JAAGBB010000036">
    <property type="protein sequence ID" value="MBR0667533.1"/>
    <property type="molecule type" value="Genomic_DNA"/>
</dbReference>
<organism evidence="3 4">
    <name type="scientific">Plastoroseomonas hellenica</name>
    <dbReference type="NCBI Taxonomy" id="2687306"/>
    <lineage>
        <taxon>Bacteria</taxon>
        <taxon>Pseudomonadati</taxon>
        <taxon>Pseudomonadota</taxon>
        <taxon>Alphaproteobacteria</taxon>
        <taxon>Acetobacterales</taxon>
        <taxon>Acetobacteraceae</taxon>
        <taxon>Plastoroseomonas</taxon>
    </lineage>
</organism>
<dbReference type="Proteomes" id="UP001196870">
    <property type="component" value="Unassembled WGS sequence"/>
</dbReference>
<sequence length="186" mass="19161">MAMRVMAVCWGVALCGAALAQGAPTPVWERRQGDWTVALTGGDRRCLIAGVTEAPVHQVRILARPAAAAPPPARPGARPSAAPAARPAERPTLELAEHIGGANVSLQPGQPVALLAGGQAYGLEVTTAFPGGVQAVFTTPFNIDWTRSREIYLDTGRASPLRLATTGLAQAGAVMAECLAGRAPAR</sequence>
<protein>
    <recommendedName>
        <fullName evidence="5">Invasion associated locus B (IalB) protein</fullName>
    </recommendedName>
</protein>
<name>A0ABS5F4M2_9PROT</name>
<keyword evidence="4" id="KW-1185">Reference proteome</keyword>
<gene>
    <name evidence="3" type="ORF">GXW71_24465</name>
</gene>
<accession>A0ABS5F4M2</accession>
<reference evidence="4" key="1">
    <citation type="journal article" date="2021" name="Syst. Appl. Microbiol.">
        <title>Roseomonas hellenica sp. nov., isolated from roots of wild-growing Alkanna tinctoria.</title>
        <authorList>
            <person name="Rat A."/>
            <person name="Naranjo H.D."/>
            <person name="Lebbe L."/>
            <person name="Cnockaert M."/>
            <person name="Krigas N."/>
            <person name="Grigoriadou K."/>
            <person name="Maloupa E."/>
            <person name="Willems A."/>
        </authorList>
    </citation>
    <scope>NUCLEOTIDE SEQUENCE [LARGE SCALE GENOMIC DNA]</scope>
    <source>
        <strain evidence="4">LMG 31523</strain>
    </source>
</reference>
<feature type="compositionally biased region" description="Low complexity" evidence="1">
    <location>
        <begin position="75"/>
        <end position="86"/>
    </location>
</feature>
<keyword evidence="2" id="KW-0732">Signal</keyword>
<evidence type="ECO:0000313" key="3">
    <source>
        <dbReference type="EMBL" id="MBR0667533.1"/>
    </source>
</evidence>
<evidence type="ECO:0000256" key="2">
    <source>
        <dbReference type="SAM" id="SignalP"/>
    </source>
</evidence>
<dbReference type="RefSeq" id="WP_211855313.1">
    <property type="nucleotide sequence ID" value="NZ_JAAGBB010000036.1"/>
</dbReference>
<evidence type="ECO:0000313" key="4">
    <source>
        <dbReference type="Proteomes" id="UP001196870"/>
    </source>
</evidence>
<proteinExistence type="predicted"/>
<evidence type="ECO:0008006" key="5">
    <source>
        <dbReference type="Google" id="ProtNLM"/>
    </source>
</evidence>
<feature type="region of interest" description="Disordered" evidence="1">
    <location>
        <begin position="67"/>
        <end position="89"/>
    </location>
</feature>